<feature type="transmembrane region" description="Helical" evidence="1">
    <location>
        <begin position="137"/>
        <end position="156"/>
    </location>
</feature>
<gene>
    <name evidence="2" type="ORF">GCM10010430_75090</name>
</gene>
<accession>A0ABN3EYZ6</accession>
<feature type="transmembrane region" description="Helical" evidence="1">
    <location>
        <begin position="62"/>
        <end position="81"/>
    </location>
</feature>
<feature type="transmembrane region" description="Helical" evidence="1">
    <location>
        <begin position="33"/>
        <end position="50"/>
    </location>
</feature>
<keyword evidence="1" id="KW-0472">Membrane</keyword>
<keyword evidence="3" id="KW-1185">Reference proteome</keyword>
<dbReference type="Proteomes" id="UP001500305">
    <property type="component" value="Unassembled WGS sequence"/>
</dbReference>
<organism evidence="2 3">
    <name type="scientific">Kitasatospora cystarginea</name>
    <dbReference type="NCBI Taxonomy" id="58350"/>
    <lineage>
        <taxon>Bacteria</taxon>
        <taxon>Bacillati</taxon>
        <taxon>Actinomycetota</taxon>
        <taxon>Actinomycetes</taxon>
        <taxon>Kitasatosporales</taxon>
        <taxon>Streptomycetaceae</taxon>
        <taxon>Kitasatospora</taxon>
    </lineage>
</organism>
<reference evidence="2 3" key="1">
    <citation type="journal article" date="2019" name="Int. J. Syst. Evol. Microbiol.">
        <title>The Global Catalogue of Microorganisms (GCM) 10K type strain sequencing project: providing services to taxonomists for standard genome sequencing and annotation.</title>
        <authorList>
            <consortium name="The Broad Institute Genomics Platform"/>
            <consortium name="The Broad Institute Genome Sequencing Center for Infectious Disease"/>
            <person name="Wu L."/>
            <person name="Ma J."/>
        </authorList>
    </citation>
    <scope>NUCLEOTIDE SEQUENCE [LARGE SCALE GENOMIC DNA]</scope>
    <source>
        <strain evidence="2 3">JCM 7356</strain>
    </source>
</reference>
<comment type="caution">
    <text evidence="2">The sequence shown here is derived from an EMBL/GenBank/DDBJ whole genome shotgun (WGS) entry which is preliminary data.</text>
</comment>
<feature type="transmembrane region" description="Helical" evidence="1">
    <location>
        <begin position="93"/>
        <end position="115"/>
    </location>
</feature>
<protein>
    <recommendedName>
        <fullName evidence="4">Integral membrane protein</fullName>
    </recommendedName>
</protein>
<evidence type="ECO:0000313" key="3">
    <source>
        <dbReference type="Proteomes" id="UP001500305"/>
    </source>
</evidence>
<feature type="transmembrane region" description="Helical" evidence="1">
    <location>
        <begin position="6"/>
        <end position="24"/>
    </location>
</feature>
<evidence type="ECO:0008006" key="4">
    <source>
        <dbReference type="Google" id="ProtNLM"/>
    </source>
</evidence>
<keyword evidence="1" id="KW-0812">Transmembrane</keyword>
<evidence type="ECO:0000256" key="1">
    <source>
        <dbReference type="SAM" id="Phobius"/>
    </source>
</evidence>
<dbReference type="EMBL" id="BAAATR010000061">
    <property type="protein sequence ID" value="GAA2278128.1"/>
    <property type="molecule type" value="Genomic_DNA"/>
</dbReference>
<proteinExistence type="predicted"/>
<keyword evidence="1" id="KW-1133">Transmembrane helix</keyword>
<evidence type="ECO:0000313" key="2">
    <source>
        <dbReference type="EMBL" id="GAA2278128.1"/>
    </source>
</evidence>
<sequence length="169" mass="18540">MSGFMITLVVSGTVLLVILGSDLGRRRITNMRLVRPLIAVAVVMVLFFHAPKLGGNDLSLQLVGIGIGIILGLTAGAMLPAHRDADGQVYTRAGVLYALFWLVMSAARVVFVYGIEHWYTADIIKFAIKYRISGPEVFSNSLVLMALATVLARTVVVMNRRRRLRISAR</sequence>
<name>A0ABN3EYZ6_9ACTN</name>